<dbReference type="InterPro" id="IPR027417">
    <property type="entry name" value="P-loop_NTPase"/>
</dbReference>
<evidence type="ECO:0008006" key="11">
    <source>
        <dbReference type="Google" id="ProtNLM"/>
    </source>
</evidence>
<dbReference type="InterPro" id="IPR050905">
    <property type="entry name" value="Plant_NBS-LRR"/>
</dbReference>
<dbReference type="AlphaFoldDB" id="A0AAE1JUR7"/>
<dbReference type="Proteomes" id="UP001293593">
    <property type="component" value="Unassembled WGS sequence"/>
</dbReference>
<gene>
    <name evidence="9" type="ORF">QN277_018551</name>
</gene>
<dbReference type="FunFam" id="1.10.10.10:FF:000322">
    <property type="entry name" value="Probable disease resistance protein At1g63360"/>
    <property type="match status" value="1"/>
</dbReference>
<evidence type="ECO:0000256" key="2">
    <source>
        <dbReference type="ARBA" id="ARBA00022737"/>
    </source>
</evidence>
<dbReference type="InterPro" id="IPR057135">
    <property type="entry name" value="At4g27190-like_LRR"/>
</dbReference>
<keyword evidence="2" id="KW-0677">Repeat</keyword>
<comment type="caution">
    <text evidence="9">The sequence shown here is derived from an EMBL/GenBank/DDBJ whole genome shotgun (WGS) entry which is preliminary data.</text>
</comment>
<evidence type="ECO:0000313" key="10">
    <source>
        <dbReference type="Proteomes" id="UP001293593"/>
    </source>
</evidence>
<feature type="domain" description="Disease resistance protein At4g27190-like leucine-rich repeats" evidence="8">
    <location>
        <begin position="856"/>
        <end position="895"/>
    </location>
</feature>
<dbReference type="InterPro" id="IPR032675">
    <property type="entry name" value="LRR_dom_sf"/>
</dbReference>
<dbReference type="FunFam" id="3.40.50.300:FF:001091">
    <property type="entry name" value="Probable disease resistance protein At1g61300"/>
    <property type="match status" value="1"/>
</dbReference>
<dbReference type="PANTHER" id="PTHR33463:SF183">
    <property type="entry name" value="NB-ARC DOMAIN DISEASE RESISTANCE PROTEIN"/>
    <property type="match status" value="1"/>
</dbReference>
<name>A0AAE1JUR7_9FABA</name>
<dbReference type="Gene3D" id="3.40.50.300">
    <property type="entry name" value="P-loop containing nucleotide triphosphate hydrolases"/>
    <property type="match status" value="1"/>
</dbReference>
<feature type="coiled-coil region" evidence="6">
    <location>
        <begin position="34"/>
        <end position="89"/>
    </location>
</feature>
<dbReference type="SUPFAM" id="SSF52540">
    <property type="entry name" value="P-loop containing nucleoside triphosphate hydrolases"/>
    <property type="match status" value="1"/>
</dbReference>
<protein>
    <recommendedName>
        <fullName evidence="11">Disease resistance protein</fullName>
    </recommendedName>
</protein>
<evidence type="ECO:0000256" key="5">
    <source>
        <dbReference type="ARBA" id="ARBA00022840"/>
    </source>
</evidence>
<keyword evidence="3" id="KW-0547">Nucleotide-binding</keyword>
<dbReference type="PRINTS" id="PR00364">
    <property type="entry name" value="DISEASERSIST"/>
</dbReference>
<dbReference type="GO" id="GO:0043531">
    <property type="term" value="F:ADP binding"/>
    <property type="evidence" value="ECO:0007669"/>
    <property type="project" value="InterPro"/>
</dbReference>
<dbReference type="GO" id="GO:0005524">
    <property type="term" value="F:ATP binding"/>
    <property type="evidence" value="ECO:0007669"/>
    <property type="project" value="UniProtKB-KW"/>
</dbReference>
<evidence type="ECO:0000313" key="9">
    <source>
        <dbReference type="EMBL" id="KAK4275476.1"/>
    </source>
</evidence>
<feature type="domain" description="NB-ARC" evidence="7">
    <location>
        <begin position="161"/>
        <end position="319"/>
    </location>
</feature>
<dbReference type="SUPFAM" id="SSF52058">
    <property type="entry name" value="L domain-like"/>
    <property type="match status" value="2"/>
</dbReference>
<dbReference type="Pfam" id="PF00931">
    <property type="entry name" value="NB-ARC"/>
    <property type="match status" value="1"/>
</dbReference>
<dbReference type="InterPro" id="IPR042197">
    <property type="entry name" value="Apaf_helical"/>
</dbReference>
<dbReference type="Gene3D" id="1.10.8.430">
    <property type="entry name" value="Helical domain of apoptotic protease-activating factors"/>
    <property type="match status" value="1"/>
</dbReference>
<dbReference type="PANTHER" id="PTHR33463">
    <property type="entry name" value="NB-ARC DOMAIN-CONTAINING PROTEIN-RELATED"/>
    <property type="match status" value="1"/>
</dbReference>
<feature type="domain" description="Disease resistance protein At4g27190-like leucine-rich repeats" evidence="8">
    <location>
        <begin position="923"/>
        <end position="1032"/>
    </location>
</feature>
<feature type="domain" description="Disease resistance protein At4g27190-like leucine-rich repeats" evidence="8">
    <location>
        <begin position="1058"/>
        <end position="1130"/>
    </location>
</feature>
<evidence type="ECO:0000256" key="6">
    <source>
        <dbReference type="SAM" id="Coils"/>
    </source>
</evidence>
<dbReference type="Pfam" id="PF23247">
    <property type="entry name" value="LRR_RPS2"/>
    <property type="match status" value="4"/>
</dbReference>
<keyword evidence="5" id="KW-0067">ATP-binding</keyword>
<keyword evidence="4" id="KW-0611">Plant defense</keyword>
<dbReference type="Gene3D" id="3.80.10.10">
    <property type="entry name" value="Ribonuclease Inhibitor"/>
    <property type="match status" value="3"/>
</dbReference>
<evidence type="ECO:0000259" key="8">
    <source>
        <dbReference type="Pfam" id="PF23247"/>
    </source>
</evidence>
<evidence type="ECO:0000256" key="3">
    <source>
        <dbReference type="ARBA" id="ARBA00022741"/>
    </source>
</evidence>
<feature type="domain" description="Disease resistance protein At4g27190-like leucine-rich repeats" evidence="8">
    <location>
        <begin position="1141"/>
        <end position="1249"/>
    </location>
</feature>
<reference evidence="9" key="1">
    <citation type="submission" date="2023-10" db="EMBL/GenBank/DDBJ databases">
        <title>Chromosome-level genome of the transformable northern wattle, Acacia crassicarpa.</title>
        <authorList>
            <person name="Massaro I."/>
            <person name="Sinha N.R."/>
            <person name="Poethig S."/>
            <person name="Leichty A.R."/>
        </authorList>
    </citation>
    <scope>NUCLEOTIDE SEQUENCE</scope>
    <source>
        <strain evidence="9">Acra3RX</strain>
        <tissue evidence="9">Leaf</tissue>
    </source>
</reference>
<proteinExistence type="inferred from homology"/>
<sequence>MTEIPFSIAAKVSEHLVNLTIRQGQYLFRVNKIMRNLESEKKALASTHEHIQKRAEEATHKAEKVNYDVSVWLNEVMEHIKEVEKLEQEILVHSNSCFRGQFHIINRYILCKQMKKKTEDLMQLNKKCQFEPFSFPAPLPDIEHFSSGNFEYFKSTRLAADQLLEALQDDSSYIIGLYGMGGSGKTTLVKEVGKKAKELKLFDHVLFTTVSQSPNITKIQDELADLLGLTLDEKSEAGKARRISIRLQSGERILIILDDVWAKLNLEDIGIPVDGNLKGCKVLLTTRRQEVCNLMDCLKRIPLYLLSEEEAWSLFQKHADIDAVLSSNLPSNLQLQREVCKECKGLPIAIATVGSSLKGKLSVVDEWKVALQSLRDSKPVDVDEGVRDAFSCLKLSYDYLKREDIKLLFLICSMFPEDHEIPVDDLIKYAVGLGICEGSFDFASDRLRIYVNRLVDSCLLMCCEMNKCDQIIHYKKDHVKMHDMVRDVALWIASKDRAIIVNLARNLNTSIESGAIKDCYALSSWYNNGIDKLLHQLDAPKLEILLINLFVQSIPLELSDESFQGLKELKVLALVNKNYYQKVAISFPQSLQLLTNLRTLRLVGWDLGDISFVVSLKRLEILDLQYSNFKELPNGITMLDKLKLLDLSQCRIEQSCLQVIRRCSQLEELYGFNYGDCSSPRIMEPYKCFGDDDDVIFPNLQRFKLYLGPLMRSPSSELLSSSKRLLYVNGFNPSASDAFLKYLLQRTFDVRLYGLHGGCKNIFPATVQAVGCMNEMTHLLLNFCSELECLVDSTSNSDDRILLDATLPKLVELCLERIDNLKELWRGPFLHCFFEKLQVLRMVCCNQLHRIFPQPCNMQSLKKLSIIQCRTLTSVFPMSVARTLVKLEYLIIKECSELRYIINNEQEDGTDTEDVTVHIPYNSHEIFPELRVLTISSCGNLEFILPNSCIEGLLKLRKIEISLASKLKYIFGQCKNEDQLSCLNSAKMVLPHLEEIELESLPNLLGIFSENYHLSWECLKKLTWRNCPRLSTNSSPNNFNFALENQQLPPNTETHLGKECFLNSKLEKLSFLNVHDLRFIWTASTLTQTLRLQHLQYLTVSRCRKLKSIFTSVIQRCLPELVELYVGNCEELEEIVTEDGKYDNVSIAQTWFPKLMRIEVRRCSKLKSLFSTVIAGKLPHLSSLIIVDAPQLKEIFRHGNETDPVDGEPLFFQNLKELRLEELTSLVDVGVKLPSKKICKVRIHECPNIGSSIVDSASSVNRGTTNESKEYN</sequence>
<evidence type="ECO:0000259" key="7">
    <source>
        <dbReference type="Pfam" id="PF00931"/>
    </source>
</evidence>
<keyword evidence="10" id="KW-1185">Reference proteome</keyword>
<dbReference type="EMBL" id="JAWXYG010000004">
    <property type="protein sequence ID" value="KAK4275476.1"/>
    <property type="molecule type" value="Genomic_DNA"/>
</dbReference>
<dbReference type="InterPro" id="IPR002182">
    <property type="entry name" value="NB-ARC"/>
</dbReference>
<evidence type="ECO:0000256" key="1">
    <source>
        <dbReference type="ARBA" id="ARBA00008894"/>
    </source>
</evidence>
<organism evidence="9 10">
    <name type="scientific">Acacia crassicarpa</name>
    <name type="common">northern wattle</name>
    <dbReference type="NCBI Taxonomy" id="499986"/>
    <lineage>
        <taxon>Eukaryota</taxon>
        <taxon>Viridiplantae</taxon>
        <taxon>Streptophyta</taxon>
        <taxon>Embryophyta</taxon>
        <taxon>Tracheophyta</taxon>
        <taxon>Spermatophyta</taxon>
        <taxon>Magnoliopsida</taxon>
        <taxon>eudicotyledons</taxon>
        <taxon>Gunneridae</taxon>
        <taxon>Pentapetalae</taxon>
        <taxon>rosids</taxon>
        <taxon>fabids</taxon>
        <taxon>Fabales</taxon>
        <taxon>Fabaceae</taxon>
        <taxon>Caesalpinioideae</taxon>
        <taxon>mimosoid clade</taxon>
        <taxon>Acacieae</taxon>
        <taxon>Acacia</taxon>
    </lineage>
</organism>
<comment type="similarity">
    <text evidence="1">Belongs to the disease resistance NB-LRR family.</text>
</comment>
<accession>A0AAE1JUR7</accession>
<dbReference type="GO" id="GO:0006952">
    <property type="term" value="P:defense response"/>
    <property type="evidence" value="ECO:0007669"/>
    <property type="project" value="UniProtKB-KW"/>
</dbReference>
<evidence type="ECO:0000256" key="4">
    <source>
        <dbReference type="ARBA" id="ARBA00022821"/>
    </source>
</evidence>
<keyword evidence="6" id="KW-0175">Coiled coil</keyword>